<dbReference type="InterPro" id="IPR008920">
    <property type="entry name" value="TF_FadR/GntR_C"/>
</dbReference>
<evidence type="ECO:0000313" key="6">
    <source>
        <dbReference type="EMBL" id="EIT70774.1"/>
    </source>
</evidence>
<feature type="compositionally biased region" description="Basic and acidic residues" evidence="4">
    <location>
        <begin position="28"/>
        <end position="48"/>
    </location>
</feature>
<keyword evidence="2" id="KW-0238">DNA-binding</keyword>
<dbReference type="InterPro" id="IPR036390">
    <property type="entry name" value="WH_DNA-bd_sf"/>
</dbReference>
<dbReference type="PANTHER" id="PTHR43537">
    <property type="entry name" value="TRANSCRIPTIONAL REGULATOR, GNTR FAMILY"/>
    <property type="match status" value="1"/>
</dbReference>
<dbReference type="GO" id="GO:0003700">
    <property type="term" value="F:DNA-binding transcription factor activity"/>
    <property type="evidence" value="ECO:0007669"/>
    <property type="project" value="InterPro"/>
</dbReference>
<keyword evidence="1" id="KW-0805">Transcription regulation</keyword>
<keyword evidence="7" id="KW-1185">Reference proteome</keyword>
<feature type="domain" description="HTH gntR-type" evidence="5">
    <location>
        <begin position="305"/>
        <end position="374"/>
    </location>
</feature>
<evidence type="ECO:0000313" key="7">
    <source>
        <dbReference type="Proteomes" id="UP000003704"/>
    </source>
</evidence>
<feature type="region of interest" description="Disordered" evidence="4">
    <location>
        <begin position="1"/>
        <end position="48"/>
    </location>
</feature>
<dbReference type="InterPro" id="IPR011711">
    <property type="entry name" value="GntR_C"/>
</dbReference>
<evidence type="ECO:0000259" key="5">
    <source>
        <dbReference type="PROSITE" id="PS50949"/>
    </source>
</evidence>
<dbReference type="Pfam" id="PF00392">
    <property type="entry name" value="GntR"/>
    <property type="match status" value="2"/>
</dbReference>
<evidence type="ECO:0000256" key="4">
    <source>
        <dbReference type="SAM" id="MobiDB-lite"/>
    </source>
</evidence>
<feature type="domain" description="HTH gntR-type" evidence="5">
    <location>
        <begin position="50"/>
        <end position="120"/>
    </location>
</feature>
<dbReference type="RefSeq" id="WP_007183867.1">
    <property type="nucleotide sequence ID" value="NZ_AKGD01000001.1"/>
</dbReference>
<name>I7ZFT7_9GAMM</name>
<dbReference type="Pfam" id="PF07729">
    <property type="entry name" value="FCD"/>
    <property type="match status" value="2"/>
</dbReference>
<dbReference type="STRING" id="1172194.WQQ_09110"/>
<dbReference type="InterPro" id="IPR036388">
    <property type="entry name" value="WH-like_DNA-bd_sf"/>
</dbReference>
<organism evidence="6 7">
    <name type="scientific">Hydrocarboniphaga effusa AP103</name>
    <dbReference type="NCBI Taxonomy" id="1172194"/>
    <lineage>
        <taxon>Bacteria</taxon>
        <taxon>Pseudomonadati</taxon>
        <taxon>Pseudomonadota</taxon>
        <taxon>Gammaproteobacteria</taxon>
        <taxon>Nevskiales</taxon>
        <taxon>Nevskiaceae</taxon>
        <taxon>Hydrocarboniphaga</taxon>
    </lineage>
</organism>
<evidence type="ECO:0000256" key="1">
    <source>
        <dbReference type="ARBA" id="ARBA00023015"/>
    </source>
</evidence>
<dbReference type="AlphaFoldDB" id="I7ZFT7"/>
<dbReference type="SUPFAM" id="SSF48008">
    <property type="entry name" value="GntR ligand-binding domain-like"/>
    <property type="match status" value="2"/>
</dbReference>
<proteinExistence type="predicted"/>
<dbReference type="EMBL" id="AKGD01000001">
    <property type="protein sequence ID" value="EIT70774.1"/>
    <property type="molecule type" value="Genomic_DNA"/>
</dbReference>
<evidence type="ECO:0000256" key="2">
    <source>
        <dbReference type="ARBA" id="ARBA00023125"/>
    </source>
</evidence>
<dbReference type="Gene3D" id="1.20.120.530">
    <property type="entry name" value="GntR ligand-binding domain-like"/>
    <property type="match status" value="2"/>
</dbReference>
<dbReference type="Gene3D" id="1.10.10.10">
    <property type="entry name" value="Winged helix-like DNA-binding domain superfamily/Winged helix DNA-binding domain"/>
    <property type="match status" value="2"/>
</dbReference>
<accession>I7ZFT7</accession>
<feature type="compositionally biased region" description="Basic and acidic residues" evidence="4">
    <location>
        <begin position="1"/>
        <end position="21"/>
    </location>
</feature>
<evidence type="ECO:0000256" key="3">
    <source>
        <dbReference type="ARBA" id="ARBA00023163"/>
    </source>
</evidence>
<dbReference type="Proteomes" id="UP000003704">
    <property type="component" value="Unassembled WGS sequence"/>
</dbReference>
<reference evidence="6 7" key="1">
    <citation type="journal article" date="2012" name="J. Bacteriol.">
        <title>Genome Sequence of n-Alkane-Degrading Hydrocarboniphaga effusa Strain AP103T (ATCC BAA-332T).</title>
        <authorList>
            <person name="Chang H.K."/>
            <person name="Zylstra G.J."/>
            <person name="Chae J.C."/>
        </authorList>
    </citation>
    <scope>NUCLEOTIDE SEQUENCE [LARGE SCALE GENOMIC DNA]</scope>
    <source>
        <strain evidence="6 7">AP103</strain>
    </source>
</reference>
<gene>
    <name evidence="6" type="ORF">WQQ_09110</name>
</gene>
<dbReference type="SMART" id="SM00345">
    <property type="entry name" value="HTH_GNTR"/>
    <property type="match status" value="2"/>
</dbReference>
<dbReference type="OrthoDB" id="6627771at2"/>
<dbReference type="PROSITE" id="PS50949">
    <property type="entry name" value="HTH_GNTR"/>
    <property type="match status" value="2"/>
</dbReference>
<dbReference type="SUPFAM" id="SSF46785">
    <property type="entry name" value="Winged helix' DNA-binding domain"/>
    <property type="match status" value="2"/>
</dbReference>
<protein>
    <recommendedName>
        <fullName evidence="5">HTH gntR-type domain-containing protein</fullName>
    </recommendedName>
</protein>
<dbReference type="InterPro" id="IPR000524">
    <property type="entry name" value="Tscrpt_reg_HTH_GntR"/>
</dbReference>
<dbReference type="GO" id="GO:0003677">
    <property type="term" value="F:DNA binding"/>
    <property type="evidence" value="ECO:0007669"/>
    <property type="project" value="UniProtKB-KW"/>
</dbReference>
<sequence length="540" mass="59480">MPAKTTRKEPADARADARTDARAVSTRRLKDNASRKPRSSDKSDADARERKLGEKVAFAIKRDIAEAGWPVGEVLGNQGELMKRYKVSRSTLREAVRQVERHGVARMRRGIGGGLVVQQPARGSAVLALASYLELAAVKLSELFEARELLEGLMVELACERATDADLARMRALYDQLMAGPADDLAQEVKHHFELRSAIAALPRNPALALLIESLYRVTSDMLTVSADDPRLPELARASRKEKRLLVDALLAGDVVAGRLEVRSTIKRSRKLVEAELREQGLTFEQASAVDLSAEADPSGTSGLYKLGHRVSLRIARDIAASDAAPGSRLGSEPELRERYGVSRAVFREALRTLELHCIVQLRRGYSGGMVIGVPDPSYTAELATIYFQYARLKPRHFYEMWRSLQLASAQLAAQRITAAGKQRLEAVIAAQKAATHEQIPAVHGRLHLEISDLSGNRVLALFTRIMSDIAAYYPTDIPPAETWQVLSGSHAEVAAAIGKGDAPLSRRLMARHMKLVDAWYGNTERENWLHSLEKTPESA</sequence>
<dbReference type="SMART" id="SM00895">
    <property type="entry name" value="FCD"/>
    <property type="match status" value="2"/>
</dbReference>
<comment type="caution">
    <text evidence="6">The sequence shown here is derived from an EMBL/GenBank/DDBJ whole genome shotgun (WGS) entry which is preliminary data.</text>
</comment>
<dbReference type="PANTHER" id="PTHR43537:SF5">
    <property type="entry name" value="UXU OPERON TRANSCRIPTIONAL REGULATOR"/>
    <property type="match status" value="1"/>
</dbReference>
<keyword evidence="3" id="KW-0804">Transcription</keyword>